<sequence>YVHILEGFLLPTLEEDGYTVEEVWFIQDNDPKHTAYHTRRWLQAQGLFWGRHNNNRGYRTWHLRAHSRFKFEQIGGQIVPEFEPN</sequence>
<proteinExistence type="predicted"/>
<organism evidence="1 2">
    <name type="scientific">Pterulicium gracile</name>
    <dbReference type="NCBI Taxonomy" id="1884261"/>
    <lineage>
        <taxon>Eukaryota</taxon>
        <taxon>Fungi</taxon>
        <taxon>Dikarya</taxon>
        <taxon>Basidiomycota</taxon>
        <taxon>Agaricomycotina</taxon>
        <taxon>Agaricomycetes</taxon>
        <taxon>Agaricomycetidae</taxon>
        <taxon>Agaricales</taxon>
        <taxon>Pleurotineae</taxon>
        <taxon>Pterulaceae</taxon>
        <taxon>Pterulicium</taxon>
    </lineage>
</organism>
<dbReference type="GO" id="GO:0003676">
    <property type="term" value="F:nucleic acid binding"/>
    <property type="evidence" value="ECO:0007669"/>
    <property type="project" value="InterPro"/>
</dbReference>
<dbReference type="AlphaFoldDB" id="A0A5C3Q153"/>
<feature type="non-terminal residue" evidence="1">
    <location>
        <position position="1"/>
    </location>
</feature>
<protein>
    <recommendedName>
        <fullName evidence="3">Tc1-like transposase DDE domain-containing protein</fullName>
    </recommendedName>
</protein>
<gene>
    <name evidence="1" type="ORF">BDV98DRAFT_517121</name>
</gene>
<keyword evidence="2" id="KW-1185">Reference proteome</keyword>
<evidence type="ECO:0000313" key="2">
    <source>
        <dbReference type="Proteomes" id="UP000305067"/>
    </source>
</evidence>
<accession>A0A5C3Q153</accession>
<name>A0A5C3Q153_9AGAR</name>
<dbReference type="InterPro" id="IPR036397">
    <property type="entry name" value="RNaseH_sf"/>
</dbReference>
<reference evidence="1 2" key="1">
    <citation type="journal article" date="2019" name="Nat. Ecol. Evol.">
        <title>Megaphylogeny resolves global patterns of mushroom evolution.</title>
        <authorList>
            <person name="Varga T."/>
            <person name="Krizsan K."/>
            <person name="Foldi C."/>
            <person name="Dima B."/>
            <person name="Sanchez-Garcia M."/>
            <person name="Sanchez-Ramirez S."/>
            <person name="Szollosi G.J."/>
            <person name="Szarkandi J.G."/>
            <person name="Papp V."/>
            <person name="Albert L."/>
            <person name="Andreopoulos W."/>
            <person name="Angelini C."/>
            <person name="Antonin V."/>
            <person name="Barry K.W."/>
            <person name="Bougher N.L."/>
            <person name="Buchanan P."/>
            <person name="Buyck B."/>
            <person name="Bense V."/>
            <person name="Catcheside P."/>
            <person name="Chovatia M."/>
            <person name="Cooper J."/>
            <person name="Damon W."/>
            <person name="Desjardin D."/>
            <person name="Finy P."/>
            <person name="Geml J."/>
            <person name="Haridas S."/>
            <person name="Hughes K."/>
            <person name="Justo A."/>
            <person name="Karasinski D."/>
            <person name="Kautmanova I."/>
            <person name="Kiss B."/>
            <person name="Kocsube S."/>
            <person name="Kotiranta H."/>
            <person name="LaButti K.M."/>
            <person name="Lechner B.E."/>
            <person name="Liimatainen K."/>
            <person name="Lipzen A."/>
            <person name="Lukacs Z."/>
            <person name="Mihaltcheva S."/>
            <person name="Morgado L.N."/>
            <person name="Niskanen T."/>
            <person name="Noordeloos M.E."/>
            <person name="Ohm R.A."/>
            <person name="Ortiz-Santana B."/>
            <person name="Ovrebo C."/>
            <person name="Racz N."/>
            <person name="Riley R."/>
            <person name="Savchenko A."/>
            <person name="Shiryaev A."/>
            <person name="Soop K."/>
            <person name="Spirin V."/>
            <person name="Szebenyi C."/>
            <person name="Tomsovsky M."/>
            <person name="Tulloss R.E."/>
            <person name="Uehling J."/>
            <person name="Grigoriev I.V."/>
            <person name="Vagvolgyi C."/>
            <person name="Papp T."/>
            <person name="Martin F.M."/>
            <person name="Miettinen O."/>
            <person name="Hibbett D.S."/>
            <person name="Nagy L.G."/>
        </authorList>
    </citation>
    <scope>NUCLEOTIDE SEQUENCE [LARGE SCALE GENOMIC DNA]</scope>
    <source>
        <strain evidence="1 2">CBS 309.79</strain>
    </source>
</reference>
<dbReference type="Proteomes" id="UP000305067">
    <property type="component" value="Unassembled WGS sequence"/>
</dbReference>
<dbReference type="OrthoDB" id="3226274at2759"/>
<evidence type="ECO:0008006" key="3">
    <source>
        <dbReference type="Google" id="ProtNLM"/>
    </source>
</evidence>
<evidence type="ECO:0000313" key="1">
    <source>
        <dbReference type="EMBL" id="TFK95712.1"/>
    </source>
</evidence>
<dbReference type="EMBL" id="ML178876">
    <property type="protein sequence ID" value="TFK95712.1"/>
    <property type="molecule type" value="Genomic_DNA"/>
</dbReference>
<dbReference type="Gene3D" id="3.30.420.10">
    <property type="entry name" value="Ribonuclease H-like superfamily/Ribonuclease H"/>
    <property type="match status" value="1"/>
</dbReference>